<dbReference type="EMBL" id="ADZX01000398">
    <property type="protein sequence ID" value="EFK96811.1"/>
    <property type="molecule type" value="Genomic_DNA"/>
</dbReference>
<organism evidence="6">
    <name type="scientific">sediment metagenome</name>
    <dbReference type="NCBI Taxonomy" id="749907"/>
    <lineage>
        <taxon>unclassified sequences</taxon>
        <taxon>metagenomes</taxon>
        <taxon>ecological metagenomes</taxon>
    </lineage>
</organism>
<evidence type="ECO:0000256" key="2">
    <source>
        <dbReference type="ARBA" id="ARBA00022729"/>
    </source>
</evidence>
<evidence type="ECO:0000313" key="6">
    <source>
        <dbReference type="EMBL" id="EFK96811.1"/>
    </source>
</evidence>
<dbReference type="Gene3D" id="3.30.1370.120">
    <property type="match status" value="1"/>
</dbReference>
<evidence type="ECO:0000256" key="4">
    <source>
        <dbReference type="SAM" id="MobiDB-lite"/>
    </source>
</evidence>
<name>D9PI00_9ZZZZ</name>
<reference evidence="6" key="1">
    <citation type="submission" date="2010-07" db="EMBL/GenBank/DDBJ databases">
        <authorList>
            <consortium name="CONSOLIDER consortium CSD2007-00005"/>
            <person name="Guazzaroni M.-E."/>
            <person name="Richter M."/>
            <person name="Garcia-Salamanca A."/>
            <person name="Yarza P."/>
            <person name="Ferrer M."/>
        </authorList>
    </citation>
    <scope>NUCLEOTIDE SEQUENCE</scope>
</reference>
<dbReference type="InterPro" id="IPR049371">
    <property type="entry name" value="GspD-like_N0"/>
</dbReference>
<dbReference type="GO" id="GO:0009306">
    <property type="term" value="P:protein secretion"/>
    <property type="evidence" value="ECO:0007669"/>
    <property type="project" value="TreeGrafter"/>
</dbReference>
<accession>D9PI00</accession>
<comment type="caution">
    <text evidence="6">The sequence shown here is derived from an EMBL/GenBank/DDBJ whole genome shotgun (WGS) entry which is preliminary data.</text>
</comment>
<dbReference type="GO" id="GO:0016020">
    <property type="term" value="C:membrane"/>
    <property type="evidence" value="ECO:0007669"/>
    <property type="project" value="UniProtKB-SubCell"/>
</dbReference>
<gene>
    <name evidence="6" type="primary">xcpQ</name>
    <name evidence="6" type="ORF">LDC_1154</name>
</gene>
<feature type="compositionally biased region" description="Low complexity" evidence="4">
    <location>
        <begin position="182"/>
        <end position="195"/>
    </location>
</feature>
<proteinExistence type="predicted"/>
<evidence type="ECO:0000256" key="1">
    <source>
        <dbReference type="ARBA" id="ARBA00004370"/>
    </source>
</evidence>
<feature type="region of interest" description="Disordered" evidence="4">
    <location>
        <begin position="176"/>
        <end position="195"/>
    </location>
</feature>
<dbReference type="PANTHER" id="PTHR30332:SF24">
    <property type="entry name" value="SECRETIN GSPD-RELATED"/>
    <property type="match status" value="1"/>
</dbReference>
<dbReference type="InterPro" id="IPR050810">
    <property type="entry name" value="Bact_Secretion_Sys_Channel"/>
</dbReference>
<evidence type="ECO:0000259" key="5">
    <source>
        <dbReference type="Pfam" id="PF21305"/>
    </source>
</evidence>
<dbReference type="PANTHER" id="PTHR30332">
    <property type="entry name" value="PROBABLE GENERAL SECRETION PATHWAY PROTEIN D"/>
    <property type="match status" value="1"/>
</dbReference>
<evidence type="ECO:0000256" key="3">
    <source>
        <dbReference type="ARBA" id="ARBA00023136"/>
    </source>
</evidence>
<dbReference type="Pfam" id="PF21305">
    <property type="entry name" value="type_II_gspD_N0"/>
    <property type="match status" value="1"/>
</dbReference>
<sequence length="214" mass="23785">MRDKAMMRSTLWIVAALLFCCAALAAPSSPSAAEEVKEVALDFDDVDIRLFIRVISELTGKNFTIDNNVRGKVTVLSPRKLTTQQAYDVFKSVLNVNGFTVVESGPVTKIVPAQNMSGYELPLSTSKVLRGEDQFITQIMPLRHLDANALIPADQTPAFETGRRFLPPLPRISWSSRTTKATSGRSTSSWTKSTWTLPMPPWKGWSSSTPPRRW</sequence>
<reference evidence="6" key="2">
    <citation type="journal article" date="2011" name="Microb. Ecol.">
        <title>Taxonomic and Functional Metagenomic Profiling of the Microbial Community in the Anoxic Sediment of a Sub-saline Shallow Lake (Laguna de Carrizo, Central Spain).</title>
        <authorList>
            <person name="Ferrer M."/>
            <person name="Guazzaroni M.E."/>
            <person name="Richter M."/>
            <person name="Garcia-Salamanca A."/>
            <person name="Yarza P."/>
            <person name="Suarez-Suarez A."/>
            <person name="Solano J."/>
            <person name="Alcaide M."/>
            <person name="van Dillewijn P."/>
            <person name="Molina-Henares M.A."/>
            <person name="Lopez-Cortes N."/>
            <person name="Al-Ramahi Y."/>
            <person name="Guerrero C."/>
            <person name="Acosta A."/>
            <person name="de Eugenio L.I."/>
            <person name="Martinez V."/>
            <person name="Marques S."/>
            <person name="Rojo F."/>
            <person name="Santero E."/>
            <person name="Genilloud O."/>
            <person name="Perez-Perez J."/>
            <person name="Rossello-Mora R."/>
            <person name="Ramos J.L."/>
        </authorList>
    </citation>
    <scope>NUCLEOTIDE SEQUENCE</scope>
</reference>
<feature type="domain" description="GspD-like N0" evidence="5">
    <location>
        <begin position="41"/>
        <end position="110"/>
    </location>
</feature>
<dbReference type="AlphaFoldDB" id="D9PI00"/>
<dbReference type="InterPro" id="IPR038591">
    <property type="entry name" value="NolW-like_sf"/>
</dbReference>
<keyword evidence="3" id="KW-0472">Membrane</keyword>
<protein>
    <submittedName>
        <fullName evidence="6">General secretion pathway protein D</fullName>
    </submittedName>
</protein>
<dbReference type="GO" id="GO:0015627">
    <property type="term" value="C:type II protein secretion system complex"/>
    <property type="evidence" value="ECO:0007669"/>
    <property type="project" value="TreeGrafter"/>
</dbReference>
<keyword evidence="2" id="KW-0732">Signal</keyword>
<comment type="subcellular location">
    <subcellularLocation>
        <location evidence="1">Membrane</location>
    </subcellularLocation>
</comment>